<dbReference type="OrthoDB" id="277288at2759"/>
<dbReference type="PANTHER" id="PTHR13047">
    <property type="entry name" value="PRE-MRNA CLEAVAGE FACTOR IM, 25KD SUBUNIT"/>
    <property type="match status" value="1"/>
</dbReference>
<dbReference type="STRING" id="461836.A0A0L0D799"/>
<dbReference type="RefSeq" id="XP_013758829.1">
    <property type="nucleotide sequence ID" value="XM_013903375.1"/>
</dbReference>
<feature type="domain" description="Nudix hydrolase" evidence="8">
    <location>
        <begin position="63"/>
        <end position="220"/>
    </location>
</feature>
<name>A0A0L0D799_THETB</name>
<comment type="similarity">
    <text evidence="2">Belongs to the Nudix hydrolase family. CPSF5 subfamily.</text>
</comment>
<dbReference type="eggNOG" id="KOG1689">
    <property type="taxonomic scope" value="Eukaryota"/>
</dbReference>
<protein>
    <recommendedName>
        <fullName evidence="3">Cleavage and polyadenylation specificity factor subunit 5</fullName>
    </recommendedName>
</protein>
<evidence type="ECO:0000256" key="1">
    <source>
        <dbReference type="ARBA" id="ARBA00004123"/>
    </source>
</evidence>
<dbReference type="InterPro" id="IPR000086">
    <property type="entry name" value="NUDIX_hydrolase_dom"/>
</dbReference>
<evidence type="ECO:0000256" key="5">
    <source>
        <dbReference type="ARBA" id="ARBA00022884"/>
    </source>
</evidence>
<feature type="compositionally biased region" description="Pro residues" evidence="7">
    <location>
        <begin position="30"/>
        <end position="50"/>
    </location>
</feature>
<dbReference type="GO" id="GO:0031124">
    <property type="term" value="P:mRNA 3'-end processing"/>
    <property type="evidence" value="ECO:0007669"/>
    <property type="project" value="InterPro"/>
</dbReference>
<evidence type="ECO:0000256" key="4">
    <source>
        <dbReference type="ARBA" id="ARBA00022664"/>
    </source>
</evidence>
<evidence type="ECO:0000256" key="2">
    <source>
        <dbReference type="ARBA" id="ARBA00009710"/>
    </source>
</evidence>
<keyword evidence="4" id="KW-0507">mRNA processing</keyword>
<feature type="region of interest" description="Disordered" evidence="7">
    <location>
        <begin position="12"/>
        <end position="52"/>
    </location>
</feature>
<evidence type="ECO:0000313" key="9">
    <source>
        <dbReference type="EMBL" id="KNC48262.1"/>
    </source>
</evidence>
<reference evidence="9 10" key="1">
    <citation type="submission" date="2010-05" db="EMBL/GenBank/DDBJ databases">
        <title>The Genome Sequence of Thecamonas trahens ATCC 50062.</title>
        <authorList>
            <consortium name="The Broad Institute Genome Sequencing Platform"/>
            <person name="Russ C."/>
            <person name="Cuomo C."/>
            <person name="Shea T."/>
            <person name="Young S.K."/>
            <person name="Zeng Q."/>
            <person name="Koehrsen M."/>
            <person name="Haas B."/>
            <person name="Borodovsky M."/>
            <person name="Guigo R."/>
            <person name="Alvarado L."/>
            <person name="Berlin A."/>
            <person name="Bochicchio J."/>
            <person name="Borenstein D."/>
            <person name="Chapman S."/>
            <person name="Chen Z."/>
            <person name="Freedman E."/>
            <person name="Gellesch M."/>
            <person name="Goldberg J."/>
            <person name="Griggs A."/>
            <person name="Gujja S."/>
            <person name="Heilman E."/>
            <person name="Heiman D."/>
            <person name="Hepburn T."/>
            <person name="Howarth C."/>
            <person name="Jen D."/>
            <person name="Larson L."/>
            <person name="Mehta T."/>
            <person name="Park D."/>
            <person name="Pearson M."/>
            <person name="Roberts A."/>
            <person name="Saif S."/>
            <person name="Shenoy N."/>
            <person name="Sisk P."/>
            <person name="Stolte C."/>
            <person name="Sykes S."/>
            <person name="Thomson T."/>
            <person name="Walk T."/>
            <person name="White J."/>
            <person name="Yandava C."/>
            <person name="Burger G."/>
            <person name="Gray M.W."/>
            <person name="Holland P.W.H."/>
            <person name="King N."/>
            <person name="Lang F.B.F."/>
            <person name="Roger A.J."/>
            <person name="Ruiz-Trillo I."/>
            <person name="Lander E."/>
            <person name="Nusbaum C."/>
        </authorList>
    </citation>
    <scope>NUCLEOTIDE SEQUENCE [LARGE SCALE GENOMIC DNA]</scope>
    <source>
        <strain evidence="9 10">ATCC 50062</strain>
    </source>
</reference>
<dbReference type="Gene3D" id="3.90.79.10">
    <property type="entry name" value="Nucleoside Triphosphate Pyrophosphohydrolase"/>
    <property type="match status" value="1"/>
</dbReference>
<evidence type="ECO:0000256" key="3">
    <source>
        <dbReference type="ARBA" id="ARBA00016266"/>
    </source>
</evidence>
<evidence type="ECO:0000313" key="10">
    <source>
        <dbReference type="Proteomes" id="UP000054408"/>
    </source>
</evidence>
<proteinExistence type="inferred from homology"/>
<dbReference type="EMBL" id="GL349450">
    <property type="protein sequence ID" value="KNC48262.1"/>
    <property type="molecule type" value="Genomic_DNA"/>
</dbReference>
<dbReference type="GeneID" id="25564031"/>
<keyword evidence="5" id="KW-0694">RNA-binding</keyword>
<dbReference type="Proteomes" id="UP000054408">
    <property type="component" value="Unassembled WGS sequence"/>
</dbReference>
<organism evidence="9 10">
    <name type="scientific">Thecamonas trahens ATCC 50062</name>
    <dbReference type="NCBI Taxonomy" id="461836"/>
    <lineage>
        <taxon>Eukaryota</taxon>
        <taxon>Apusozoa</taxon>
        <taxon>Apusomonadida</taxon>
        <taxon>Apusomonadidae</taxon>
        <taxon>Thecamonas</taxon>
    </lineage>
</organism>
<dbReference type="InterPro" id="IPR015797">
    <property type="entry name" value="NUDIX_hydrolase-like_dom_sf"/>
</dbReference>
<dbReference type="OMA" id="SKPRECI"/>
<dbReference type="SUPFAM" id="SSF55811">
    <property type="entry name" value="Nudix"/>
    <property type="match status" value="1"/>
</dbReference>
<dbReference type="InterPro" id="IPR016706">
    <property type="entry name" value="Cleav_polyA_spec_factor_su5"/>
</dbReference>
<dbReference type="GO" id="GO:0005849">
    <property type="term" value="C:mRNA cleavage factor complex"/>
    <property type="evidence" value="ECO:0007669"/>
    <property type="project" value="UniProtKB-UniRule"/>
</dbReference>
<keyword evidence="10" id="KW-1185">Reference proteome</keyword>
<dbReference type="Pfam" id="PF13869">
    <property type="entry name" value="NUDIX_2"/>
    <property type="match status" value="1"/>
</dbReference>
<comment type="subcellular location">
    <subcellularLocation>
        <location evidence="1">Nucleus</location>
    </subcellularLocation>
</comment>
<gene>
    <name evidence="9" type="ORF">AMSG_04492</name>
</gene>
<feature type="compositionally biased region" description="Acidic residues" evidence="7">
    <location>
        <begin position="281"/>
        <end position="300"/>
    </location>
</feature>
<evidence type="ECO:0000259" key="8">
    <source>
        <dbReference type="PROSITE" id="PS51462"/>
    </source>
</evidence>
<feature type="region of interest" description="Disordered" evidence="7">
    <location>
        <begin position="276"/>
        <end position="300"/>
    </location>
</feature>
<dbReference type="GO" id="GO:0005737">
    <property type="term" value="C:cytoplasm"/>
    <property type="evidence" value="ECO:0007669"/>
    <property type="project" value="UniProtKB-SubCell"/>
</dbReference>
<accession>A0A0L0D799</accession>
<sequence length="300" mass="32798">MLSSTVVYPLESYSLQERSAQTEDGELLVPPAPPAPEDPTAPLPPPPAPPVRDLRGEYKRNGMRTSVYAVILVHRHGHPHVLALSAAARPPPDSAFPTGFMLPGGVLKPGEDERDGLKRVLEARIGVDPDVVAEARELEARGVALAGAVPADQLVVPWEIGELVASWWRPSFASPALYPYLPVHVSKPRECIRLFHVHLPQKRTFAIPSNYRLTAVPFFDLFNNQGQYSNLLASVPHLFSRYTITFASADDDDEDDDIFSSSSDSDDDDNLALAQSAMANADDDDEVLGMELEDAEEQAL</sequence>
<keyword evidence="6" id="KW-0539">Nucleus</keyword>
<evidence type="ECO:0000256" key="6">
    <source>
        <dbReference type="ARBA" id="ARBA00023242"/>
    </source>
</evidence>
<dbReference type="AlphaFoldDB" id="A0A0L0D799"/>
<evidence type="ECO:0000256" key="7">
    <source>
        <dbReference type="SAM" id="MobiDB-lite"/>
    </source>
</evidence>
<dbReference type="PROSITE" id="PS51462">
    <property type="entry name" value="NUDIX"/>
    <property type="match status" value="1"/>
</dbReference>
<dbReference type="GO" id="GO:0003729">
    <property type="term" value="F:mRNA binding"/>
    <property type="evidence" value="ECO:0007669"/>
    <property type="project" value="UniProtKB-UniRule"/>
</dbReference>